<evidence type="ECO:0000256" key="4">
    <source>
        <dbReference type="ARBA" id="ARBA00022989"/>
    </source>
</evidence>
<comment type="subcellular location">
    <subcellularLocation>
        <location evidence="1">Membrane</location>
        <topology evidence="1">Multi-pass membrane protein</topology>
    </subcellularLocation>
</comment>
<dbReference type="RefSeq" id="WP_036059308.1">
    <property type="nucleotide sequence ID" value="NZ_CP011102.1"/>
</dbReference>
<dbReference type="PANTHER" id="PTHR11101:SF80">
    <property type="entry name" value="PHOSPHATE TRANSPORTER"/>
    <property type="match status" value="1"/>
</dbReference>
<feature type="transmembrane region" description="Helical" evidence="6">
    <location>
        <begin position="252"/>
        <end position="272"/>
    </location>
</feature>
<reference evidence="9" key="1">
    <citation type="submission" date="2015-03" db="EMBL/GenBank/DDBJ databases">
        <authorList>
            <person name="Ferrari E."/>
            <person name="Walter M.C."/>
            <person name="Huptas C."/>
            <person name="Scherer S."/>
            <person name="Mueller-Herbst S."/>
        </authorList>
    </citation>
    <scope>NUCLEOTIDE SEQUENCE [LARGE SCALE GENOMIC DNA]</scope>
    <source>
        <strain evidence="9">LWP01</strain>
    </source>
</reference>
<organism evidence="7 9">
    <name type="scientific">Listeria weihenstephanensis</name>
    <dbReference type="NCBI Taxonomy" id="1006155"/>
    <lineage>
        <taxon>Bacteria</taxon>
        <taxon>Bacillati</taxon>
        <taxon>Bacillota</taxon>
        <taxon>Bacilli</taxon>
        <taxon>Bacillales</taxon>
        <taxon>Listeriaceae</taxon>
        <taxon>Listeria</taxon>
    </lineage>
</organism>
<evidence type="ECO:0000313" key="8">
    <source>
        <dbReference type="EMBL" id="MBC1499237.1"/>
    </source>
</evidence>
<keyword evidence="9" id="KW-1185">Reference proteome</keyword>
<evidence type="ECO:0000256" key="6">
    <source>
        <dbReference type="SAM" id="Phobius"/>
    </source>
</evidence>
<accession>A0A1S7FX43</accession>
<dbReference type="GO" id="GO:0016020">
    <property type="term" value="C:membrane"/>
    <property type="evidence" value="ECO:0007669"/>
    <property type="project" value="UniProtKB-SubCell"/>
</dbReference>
<evidence type="ECO:0000313" key="10">
    <source>
        <dbReference type="Proteomes" id="UP000564536"/>
    </source>
</evidence>
<dbReference type="Proteomes" id="UP000223060">
    <property type="component" value="Chromosome"/>
</dbReference>
<feature type="transmembrane region" description="Helical" evidence="6">
    <location>
        <begin position="218"/>
        <end position="240"/>
    </location>
</feature>
<evidence type="ECO:0000313" key="9">
    <source>
        <dbReference type="Proteomes" id="UP000223060"/>
    </source>
</evidence>
<evidence type="ECO:0000256" key="2">
    <source>
        <dbReference type="ARBA" id="ARBA00022448"/>
    </source>
</evidence>
<evidence type="ECO:0000256" key="3">
    <source>
        <dbReference type="ARBA" id="ARBA00022692"/>
    </source>
</evidence>
<dbReference type="GO" id="GO:0005315">
    <property type="term" value="F:phosphate transmembrane transporter activity"/>
    <property type="evidence" value="ECO:0007669"/>
    <property type="project" value="InterPro"/>
</dbReference>
<keyword evidence="3 6" id="KW-0812">Transmembrane</keyword>
<dbReference type="EMBL" id="JAARRL010000002">
    <property type="protein sequence ID" value="MBC1499237.1"/>
    <property type="molecule type" value="Genomic_DNA"/>
</dbReference>
<dbReference type="KEGG" id="lwi:UE46_13315"/>
<evidence type="ECO:0000256" key="5">
    <source>
        <dbReference type="ARBA" id="ARBA00023136"/>
    </source>
</evidence>
<keyword evidence="5 6" id="KW-0472">Membrane</keyword>
<feature type="transmembrane region" description="Helical" evidence="6">
    <location>
        <begin position="133"/>
        <end position="158"/>
    </location>
</feature>
<dbReference type="Proteomes" id="UP000564536">
    <property type="component" value="Unassembled WGS sequence"/>
</dbReference>
<keyword evidence="2" id="KW-0813">Transport</keyword>
<dbReference type="PANTHER" id="PTHR11101">
    <property type="entry name" value="PHOSPHATE TRANSPORTER"/>
    <property type="match status" value="1"/>
</dbReference>
<name>A0A1S7FX43_9LIST</name>
<feature type="transmembrane region" description="Helical" evidence="6">
    <location>
        <begin position="44"/>
        <end position="63"/>
    </location>
</feature>
<evidence type="ECO:0000313" key="7">
    <source>
        <dbReference type="EMBL" id="AQY51907.1"/>
    </source>
</evidence>
<proteinExistence type="predicted"/>
<gene>
    <name evidence="8" type="ORF">HB943_01390</name>
    <name evidence="7" type="ORF">UE46_13315</name>
</gene>
<feature type="transmembrane region" description="Helical" evidence="6">
    <location>
        <begin position="83"/>
        <end position="103"/>
    </location>
</feature>
<dbReference type="GO" id="GO:0035435">
    <property type="term" value="P:phosphate ion transmembrane transport"/>
    <property type="evidence" value="ECO:0007669"/>
    <property type="project" value="TreeGrafter"/>
</dbReference>
<feature type="transmembrane region" description="Helical" evidence="6">
    <location>
        <begin position="109"/>
        <end position="128"/>
    </location>
</feature>
<reference evidence="8 10" key="3">
    <citation type="submission" date="2020-03" db="EMBL/GenBank/DDBJ databases">
        <title>Soil Listeria distribution.</title>
        <authorList>
            <person name="Liao J."/>
            <person name="Wiedmann M."/>
        </authorList>
    </citation>
    <scope>NUCLEOTIDE SEQUENCE [LARGE SCALE GENOMIC DNA]</scope>
    <source>
        <strain evidence="8 10">FSL L7-1523</strain>
    </source>
</reference>
<dbReference type="AlphaFoldDB" id="A0A1S7FX43"/>
<dbReference type="InterPro" id="IPR001204">
    <property type="entry name" value="Phos_transporter"/>
</dbReference>
<keyword evidence="4 6" id="KW-1133">Transmembrane helix</keyword>
<reference evidence="7" key="2">
    <citation type="submission" date="2015-03" db="EMBL/GenBank/DDBJ databases">
        <authorList>
            <person name="Murphy D."/>
        </authorList>
    </citation>
    <scope>NUCLEOTIDE SEQUENCE [LARGE SCALE GENOMIC DNA]</scope>
    <source>
        <strain evidence="7">WS 4560</strain>
    </source>
</reference>
<protein>
    <submittedName>
        <fullName evidence="7">Inorganic phosphate transporter</fullName>
    </submittedName>
</protein>
<evidence type="ECO:0000256" key="1">
    <source>
        <dbReference type="ARBA" id="ARBA00004141"/>
    </source>
</evidence>
<dbReference type="EMBL" id="CP011102">
    <property type="protein sequence ID" value="AQY51907.1"/>
    <property type="molecule type" value="Genomic_DNA"/>
</dbReference>
<feature type="transmembrane region" description="Helical" evidence="6">
    <location>
        <begin position="307"/>
        <end position="328"/>
    </location>
</feature>
<dbReference type="Pfam" id="PF01384">
    <property type="entry name" value="PHO4"/>
    <property type="match status" value="1"/>
</dbReference>
<sequence length="333" mass="35348">MEGMLFITVVIVIAALAFDLINGFHDTANAIATSVSTKALKPKHAIVLAAVMNFVGAISFTGVAKTITKDIVDPFSLPHGDIVILAALLSAIMWNLLTWYFGIPSSSSHALIGSIAGGAIAAAGFGALEYKGFLTIIIGLIVSPFLAFGVGFLIYSLFKVFLKNLNLSSTNRRFRYIQVGTAALQSYTHGTNDAQKSMGIITLALIANGFQQTDDVQLWVQVSCAIAMAVGTSIGGWKIIKTVGGKIMKIKPVSGVAADLSSVFIIFGATFIHLPVSTTHVISSSILGVGTAHRVKGVKWDTAQRMIITWIITLPISATLAAAIYYVLRFLLV</sequence>